<accession>A0ABX3KY05</accession>
<dbReference type="Proteomes" id="UP000188820">
    <property type="component" value="Unassembled WGS sequence"/>
</dbReference>
<proteinExistence type="predicted"/>
<evidence type="ECO:0000313" key="3">
    <source>
        <dbReference type="Proteomes" id="UP000188820"/>
    </source>
</evidence>
<organism evidence="2 3">
    <name type="scientific">Rodentibacter caecimuris</name>
    <dbReference type="NCBI Taxonomy" id="1796644"/>
    <lineage>
        <taxon>Bacteria</taxon>
        <taxon>Pseudomonadati</taxon>
        <taxon>Pseudomonadota</taxon>
        <taxon>Gammaproteobacteria</taxon>
        <taxon>Pasteurellales</taxon>
        <taxon>Pasteurellaceae</taxon>
        <taxon>Rodentibacter</taxon>
    </lineage>
</organism>
<evidence type="ECO:0000256" key="1">
    <source>
        <dbReference type="SAM" id="MobiDB-lite"/>
    </source>
</evidence>
<gene>
    <name evidence="2" type="ORF">BKG89_03810</name>
</gene>
<feature type="compositionally biased region" description="Basic residues" evidence="1">
    <location>
        <begin position="43"/>
        <end position="52"/>
    </location>
</feature>
<dbReference type="RefSeq" id="WP_077462867.1">
    <property type="nucleotide sequence ID" value="NZ_MLAA01000012.1"/>
</dbReference>
<comment type="caution">
    <text evidence="2">The sequence shown here is derived from an EMBL/GenBank/DDBJ whole genome shotgun (WGS) entry which is preliminary data.</text>
</comment>
<protein>
    <submittedName>
        <fullName evidence="2">Uncharacterized protein</fullName>
    </submittedName>
</protein>
<name>A0ABX3KY05_9PAST</name>
<feature type="region of interest" description="Disordered" evidence="1">
    <location>
        <begin position="43"/>
        <end position="62"/>
    </location>
</feature>
<sequence length="62" mass="7376">MITHRITLPNGTLIEIFSDEEGIALWQKAERLVQQAQFIKAKAQRRKKKQRTQQKQARCQQR</sequence>
<feature type="compositionally biased region" description="Low complexity" evidence="1">
    <location>
        <begin position="53"/>
        <end position="62"/>
    </location>
</feature>
<evidence type="ECO:0000313" key="2">
    <source>
        <dbReference type="EMBL" id="OOF70350.1"/>
    </source>
</evidence>
<dbReference type="EMBL" id="MLAA01000012">
    <property type="protein sequence ID" value="OOF70350.1"/>
    <property type="molecule type" value="Genomic_DNA"/>
</dbReference>
<reference evidence="2 3" key="1">
    <citation type="submission" date="2016-10" db="EMBL/GenBank/DDBJ databases">
        <title>Rodentibacter gen. nov. and new species.</title>
        <authorList>
            <person name="Christensen H."/>
        </authorList>
    </citation>
    <scope>NUCLEOTIDE SEQUENCE [LARGE SCALE GENOMIC DNA]</scope>
    <source>
        <strain evidence="2 3">1998236014</strain>
    </source>
</reference>
<keyword evidence="3" id="KW-1185">Reference proteome</keyword>